<feature type="domain" description="Aminoglycoside phosphotransferase" evidence="1">
    <location>
        <begin position="17"/>
        <end position="215"/>
    </location>
</feature>
<dbReference type="EMBL" id="JBHSIT010000012">
    <property type="protein sequence ID" value="MFC4912537.1"/>
    <property type="molecule type" value="Genomic_DNA"/>
</dbReference>
<name>A0ABV9U845_9ACTN</name>
<dbReference type="InterPro" id="IPR011009">
    <property type="entry name" value="Kinase-like_dom_sf"/>
</dbReference>
<dbReference type="RefSeq" id="WP_378262541.1">
    <property type="nucleotide sequence ID" value="NZ_JBHSIT010000012.1"/>
</dbReference>
<accession>A0ABV9U845</accession>
<keyword evidence="3" id="KW-1185">Reference proteome</keyword>
<dbReference type="SUPFAM" id="SSF56112">
    <property type="entry name" value="Protein kinase-like (PK-like)"/>
    <property type="match status" value="1"/>
</dbReference>
<protein>
    <submittedName>
        <fullName evidence="2">Phosphotransferase family protein</fullName>
    </submittedName>
</protein>
<gene>
    <name evidence="2" type="ORF">ACFPCY_34915</name>
</gene>
<reference evidence="3" key="1">
    <citation type="journal article" date="2019" name="Int. J. Syst. Evol. Microbiol.">
        <title>The Global Catalogue of Microorganisms (GCM) 10K type strain sequencing project: providing services to taxonomists for standard genome sequencing and annotation.</title>
        <authorList>
            <consortium name="The Broad Institute Genomics Platform"/>
            <consortium name="The Broad Institute Genome Sequencing Center for Infectious Disease"/>
            <person name="Wu L."/>
            <person name="Ma J."/>
        </authorList>
    </citation>
    <scope>NUCLEOTIDE SEQUENCE [LARGE SCALE GENOMIC DNA]</scope>
    <source>
        <strain evidence="3">KLKA75</strain>
    </source>
</reference>
<dbReference type="InterPro" id="IPR002575">
    <property type="entry name" value="Aminoglycoside_PTrfase"/>
</dbReference>
<dbReference type="Pfam" id="PF01636">
    <property type="entry name" value="APH"/>
    <property type="match status" value="1"/>
</dbReference>
<dbReference type="Gene3D" id="3.90.1200.10">
    <property type="match status" value="1"/>
</dbReference>
<evidence type="ECO:0000313" key="3">
    <source>
        <dbReference type="Proteomes" id="UP001595872"/>
    </source>
</evidence>
<dbReference type="Proteomes" id="UP001595872">
    <property type="component" value="Unassembled WGS sequence"/>
</dbReference>
<evidence type="ECO:0000313" key="2">
    <source>
        <dbReference type="EMBL" id="MFC4912537.1"/>
    </source>
</evidence>
<organism evidence="2 3">
    <name type="scientific">Actinomadura gamaensis</name>
    <dbReference type="NCBI Taxonomy" id="1763541"/>
    <lineage>
        <taxon>Bacteria</taxon>
        <taxon>Bacillati</taxon>
        <taxon>Actinomycetota</taxon>
        <taxon>Actinomycetes</taxon>
        <taxon>Streptosporangiales</taxon>
        <taxon>Thermomonosporaceae</taxon>
        <taxon>Actinomadura</taxon>
    </lineage>
</organism>
<sequence length="267" mass="29081">MDRHGNTHDVVMGQSDVLKRYRAWTLDEPAREWRALGLLSRHAPGLAPVPLAAGLGDEPPWLRMSRLDGVSITGPVQDAQLSAIAAAVLRLHTAVPARTLHEIPPRAGHPLELLRRVRAWCESFTPPSAGAETDPEAEPDVAAAYNATAAWAHGRDLERTLAASGTPVLGTGDGNVANYLWDGGEVRLVDFEYAGRSDRAYELAEVVEHISAWWHGGTGLDRVVDAADLSGAEARRLVECRRLLASFWFFRVVDHTKGAASRLLKLL</sequence>
<comment type="caution">
    <text evidence="2">The sequence shown here is derived from an EMBL/GenBank/DDBJ whole genome shotgun (WGS) entry which is preliminary data.</text>
</comment>
<proteinExistence type="predicted"/>
<evidence type="ECO:0000259" key="1">
    <source>
        <dbReference type="Pfam" id="PF01636"/>
    </source>
</evidence>